<dbReference type="Pfam" id="PF00394">
    <property type="entry name" value="Cu-oxidase"/>
    <property type="match status" value="1"/>
</dbReference>
<dbReference type="InterPro" id="IPR001117">
    <property type="entry name" value="Cu-oxidase_2nd"/>
</dbReference>
<organism evidence="2">
    <name type="scientific">Fagus sylvatica</name>
    <name type="common">Beechnut</name>
    <dbReference type="NCBI Taxonomy" id="28930"/>
    <lineage>
        <taxon>Eukaryota</taxon>
        <taxon>Viridiplantae</taxon>
        <taxon>Streptophyta</taxon>
        <taxon>Embryophyta</taxon>
        <taxon>Tracheophyta</taxon>
        <taxon>Spermatophyta</taxon>
        <taxon>Magnoliopsida</taxon>
        <taxon>eudicotyledons</taxon>
        <taxon>Gunneridae</taxon>
        <taxon>Pentapetalae</taxon>
        <taxon>rosids</taxon>
        <taxon>fabids</taxon>
        <taxon>Fagales</taxon>
        <taxon>Fagaceae</taxon>
        <taxon>Fagus</taxon>
    </lineage>
</organism>
<evidence type="ECO:0000313" key="2">
    <source>
        <dbReference type="EMBL" id="SPC84386.1"/>
    </source>
</evidence>
<proteinExistence type="predicted"/>
<dbReference type="AlphaFoldDB" id="A0A2N9F082"/>
<name>A0A2N9F082_FAGSY</name>
<evidence type="ECO:0000259" key="1">
    <source>
        <dbReference type="Pfam" id="PF00394"/>
    </source>
</evidence>
<protein>
    <recommendedName>
        <fullName evidence="1">Plastocyanin-like domain-containing protein</fullName>
    </recommendedName>
</protein>
<sequence>MVGFCTLVEVRPSKLAKMTLIFCLAERSWDTTYTFHIAGHEMTITPYDLHKLTRFRVDTAHPTFTTFSAWVRPNQEERYWMARAFLLYVIGNTIDYNTGRSDNCSEMAPFIGRPPFLLLAYGSCGRTNLCSEFEVRKIPDTIGPNQMNILLIRIVDAEGRALNAIRFSMLYKGPRVRAFYLAERVTRQLGQGDASVPLPPPSFMLFPYETLETQLAVWRASLYFTERLDVDGDFEEYEWSLMPLLCSLLRYALGQAHGHAPSALAAPGGLRDVAFLPWTVAVSHADGTMAEVSIPNICDVYGYPVPQDTRPAMREDLNQLIRMYENMKMMDPTGHVFCFNRRELCPMKKEFGAIISITTFDSILLPSLEVDPIILLDEVSSVPYRIVANDECHSEALATTTLTGFFLTSDFVEVDVMVLDTVGRMDRENHVPMILVETLNDPNDIEEGKCTFVKGSLLLLQLLGKSPMKISSGLLLGGGLRDTTTDTFLEGGVMLSSMRKSSFYYPMRIKR</sequence>
<gene>
    <name evidence="2" type="ORF">FSB_LOCUS12268</name>
</gene>
<accession>A0A2N9F082</accession>
<reference evidence="2" key="1">
    <citation type="submission" date="2018-02" db="EMBL/GenBank/DDBJ databases">
        <authorList>
            <person name="Cohen D.B."/>
            <person name="Kent A.D."/>
        </authorList>
    </citation>
    <scope>NUCLEOTIDE SEQUENCE</scope>
</reference>
<dbReference type="EMBL" id="OIVN01000706">
    <property type="protein sequence ID" value="SPC84386.1"/>
    <property type="molecule type" value="Genomic_DNA"/>
</dbReference>
<feature type="domain" description="Plastocyanin-like" evidence="1">
    <location>
        <begin position="25"/>
        <end position="83"/>
    </location>
</feature>